<dbReference type="AlphaFoldDB" id="A0A517SLL7"/>
<evidence type="ECO:0000313" key="2">
    <source>
        <dbReference type="Proteomes" id="UP000315700"/>
    </source>
</evidence>
<dbReference type="KEGG" id="ccos:Pan44_50840"/>
<sequence>MTEPRIIVAESHGHWNAWFEDRPFETFGGDTPGTAVERLWEAELNNRAVARSRTGQHGKQ</sequence>
<dbReference type="EMBL" id="CP036271">
    <property type="protein sequence ID" value="QDT57019.1"/>
    <property type="molecule type" value="Genomic_DNA"/>
</dbReference>
<keyword evidence="2" id="KW-1185">Reference proteome</keyword>
<evidence type="ECO:0000313" key="1">
    <source>
        <dbReference type="EMBL" id="QDT57019.1"/>
    </source>
</evidence>
<dbReference type="InParanoid" id="A0A517SLL7"/>
<dbReference type="RefSeq" id="WP_145034419.1">
    <property type="nucleotide sequence ID" value="NZ_CP036271.1"/>
</dbReference>
<organism evidence="1 2">
    <name type="scientific">Caulifigura coniformis</name>
    <dbReference type="NCBI Taxonomy" id="2527983"/>
    <lineage>
        <taxon>Bacteria</taxon>
        <taxon>Pseudomonadati</taxon>
        <taxon>Planctomycetota</taxon>
        <taxon>Planctomycetia</taxon>
        <taxon>Planctomycetales</taxon>
        <taxon>Planctomycetaceae</taxon>
        <taxon>Caulifigura</taxon>
    </lineage>
</organism>
<accession>A0A517SLL7</accession>
<dbReference type="OrthoDB" id="514320at2"/>
<name>A0A517SLL7_9PLAN</name>
<gene>
    <name evidence="1" type="ORF">Pan44_50840</name>
</gene>
<proteinExistence type="predicted"/>
<dbReference type="Proteomes" id="UP000315700">
    <property type="component" value="Chromosome"/>
</dbReference>
<reference evidence="1 2" key="1">
    <citation type="submission" date="2019-02" db="EMBL/GenBank/DDBJ databases">
        <title>Deep-cultivation of Planctomycetes and their phenomic and genomic characterization uncovers novel biology.</title>
        <authorList>
            <person name="Wiegand S."/>
            <person name="Jogler M."/>
            <person name="Boedeker C."/>
            <person name="Pinto D."/>
            <person name="Vollmers J."/>
            <person name="Rivas-Marin E."/>
            <person name="Kohn T."/>
            <person name="Peeters S.H."/>
            <person name="Heuer A."/>
            <person name="Rast P."/>
            <person name="Oberbeckmann S."/>
            <person name="Bunk B."/>
            <person name="Jeske O."/>
            <person name="Meyerdierks A."/>
            <person name="Storesund J.E."/>
            <person name="Kallscheuer N."/>
            <person name="Luecker S."/>
            <person name="Lage O.M."/>
            <person name="Pohl T."/>
            <person name="Merkel B.J."/>
            <person name="Hornburger P."/>
            <person name="Mueller R.-W."/>
            <person name="Bruemmer F."/>
            <person name="Labrenz M."/>
            <person name="Spormann A.M."/>
            <person name="Op den Camp H."/>
            <person name="Overmann J."/>
            <person name="Amann R."/>
            <person name="Jetten M.S.M."/>
            <person name="Mascher T."/>
            <person name="Medema M.H."/>
            <person name="Devos D.P."/>
            <person name="Kaster A.-K."/>
            <person name="Ovreas L."/>
            <person name="Rohde M."/>
            <person name="Galperin M.Y."/>
            <person name="Jogler C."/>
        </authorList>
    </citation>
    <scope>NUCLEOTIDE SEQUENCE [LARGE SCALE GENOMIC DNA]</scope>
    <source>
        <strain evidence="1 2">Pan44</strain>
    </source>
</reference>
<protein>
    <submittedName>
        <fullName evidence="1">Uncharacterized protein</fullName>
    </submittedName>
</protein>